<comment type="caution">
    <text evidence="1">The sequence shown here is derived from an EMBL/GenBank/DDBJ whole genome shotgun (WGS) entry which is preliminary data.</text>
</comment>
<proteinExistence type="predicted"/>
<dbReference type="Pfam" id="PF04578">
    <property type="entry name" value="DUF594"/>
    <property type="match status" value="1"/>
</dbReference>
<dbReference type="AlphaFoldDB" id="A0AAP0R1C1"/>
<evidence type="ECO:0000313" key="2">
    <source>
        <dbReference type="Proteomes" id="UP001428341"/>
    </source>
</evidence>
<evidence type="ECO:0000313" key="1">
    <source>
        <dbReference type="EMBL" id="KAK9230595.1"/>
    </source>
</evidence>
<protein>
    <submittedName>
        <fullName evidence="1">Uncharacterized protein</fullName>
    </submittedName>
</protein>
<reference evidence="1 2" key="1">
    <citation type="submission" date="2024-05" db="EMBL/GenBank/DDBJ databases">
        <title>Haplotype-resolved chromosome-level genome assembly of Huyou (Citrus changshanensis).</title>
        <authorList>
            <person name="Miao C."/>
            <person name="Chen W."/>
            <person name="Wu Y."/>
            <person name="Wang L."/>
            <person name="Zhao S."/>
            <person name="Grierson D."/>
            <person name="Xu C."/>
            <person name="Chen K."/>
        </authorList>
    </citation>
    <scope>NUCLEOTIDE SEQUENCE [LARGE SCALE GENOMIC DNA]</scope>
    <source>
        <strain evidence="1">01-14</strain>
        <tissue evidence="1">Leaf</tissue>
    </source>
</reference>
<dbReference type="PANTHER" id="PTHR31325">
    <property type="entry name" value="OS01G0798800 PROTEIN-RELATED"/>
    <property type="match status" value="1"/>
</dbReference>
<name>A0AAP0R1C1_9ROSI</name>
<accession>A0AAP0R1C1</accession>
<dbReference type="Proteomes" id="UP001428341">
    <property type="component" value="Unassembled WGS sequence"/>
</dbReference>
<dbReference type="EMBL" id="JBCGBO010000001">
    <property type="protein sequence ID" value="KAK9230595.1"/>
    <property type="molecule type" value="Genomic_DNA"/>
</dbReference>
<sequence>MQMKLEEKLSLDIIPNFANGPKADIRKGFRKLFSAKGDCTLKEMDTKCDLIQYVEEVNLVLIKALYSGTLLQNSFTKKLLKKNLPCFSKKNVRLEILRDEAKICFQGKVSLAMRTELSSYVTALPLDQAKRMVDKLQSLHCYKDKKWEIVSKVRVELISYAACHSRSTRTHVEQVSNGGELFTFVWVLMAHFGLVEPKSED</sequence>
<organism evidence="1 2">
    <name type="scientific">Citrus x changshan-huyou</name>
    <dbReference type="NCBI Taxonomy" id="2935761"/>
    <lineage>
        <taxon>Eukaryota</taxon>
        <taxon>Viridiplantae</taxon>
        <taxon>Streptophyta</taxon>
        <taxon>Embryophyta</taxon>
        <taxon>Tracheophyta</taxon>
        <taxon>Spermatophyta</taxon>
        <taxon>Magnoliopsida</taxon>
        <taxon>eudicotyledons</taxon>
        <taxon>Gunneridae</taxon>
        <taxon>Pentapetalae</taxon>
        <taxon>rosids</taxon>
        <taxon>malvids</taxon>
        <taxon>Sapindales</taxon>
        <taxon>Rutaceae</taxon>
        <taxon>Aurantioideae</taxon>
        <taxon>Citrus</taxon>
    </lineage>
</organism>
<dbReference type="InterPro" id="IPR007658">
    <property type="entry name" value="DUF594"/>
</dbReference>
<keyword evidence="2" id="KW-1185">Reference proteome</keyword>
<gene>
    <name evidence="1" type="ORF">WN944_023567</name>
</gene>